<dbReference type="Pfam" id="PF09169">
    <property type="entry name" value="BRCA-2_helical"/>
    <property type="match status" value="1"/>
</dbReference>
<dbReference type="RefSeq" id="XP_044562562.1">
    <property type="nucleotide sequence ID" value="XM_044706446.1"/>
</dbReference>
<dbReference type="SUPFAM" id="SSF81878">
    <property type="entry name" value="BRCA2 tower domain"/>
    <property type="match status" value="1"/>
</dbReference>
<dbReference type="EMBL" id="VFQX01000033">
    <property type="protein sequence ID" value="KAF0977849.1"/>
    <property type="molecule type" value="Genomic_DNA"/>
</dbReference>
<keyword evidence="5" id="KW-1185">Reference proteome</keyword>
<feature type="compositionally biased region" description="Acidic residues" evidence="1">
    <location>
        <begin position="84"/>
        <end position="98"/>
    </location>
</feature>
<feature type="compositionally biased region" description="Basic and acidic residues" evidence="1">
    <location>
        <begin position="535"/>
        <end position="553"/>
    </location>
</feature>
<evidence type="ECO:0000259" key="3">
    <source>
        <dbReference type="Pfam" id="PF09169"/>
    </source>
</evidence>
<dbReference type="Pfam" id="PF09103">
    <property type="entry name" value="BRCA-2_OB1"/>
    <property type="match status" value="1"/>
</dbReference>
<feature type="region of interest" description="Disordered" evidence="1">
    <location>
        <begin position="142"/>
        <end position="252"/>
    </location>
</feature>
<evidence type="ECO:0000313" key="5">
    <source>
        <dbReference type="Proteomes" id="UP000444721"/>
    </source>
</evidence>
<feature type="compositionally biased region" description="Basic and acidic residues" evidence="1">
    <location>
        <begin position="1"/>
        <end position="11"/>
    </location>
</feature>
<dbReference type="PANTHER" id="PTHR11289">
    <property type="entry name" value="BREAST CANCER TYPE 2 SUSCEPTIBILITY PROTEIN BRCA2"/>
    <property type="match status" value="1"/>
</dbReference>
<evidence type="ECO:0000313" key="4">
    <source>
        <dbReference type="EMBL" id="KAF0977849.1"/>
    </source>
</evidence>
<protein>
    <recommendedName>
        <fullName evidence="6">BRCA2 OB1 domain-containing protein</fullName>
    </recommendedName>
</protein>
<dbReference type="OMA" id="YSMKAKL"/>
<dbReference type="VEuPathDB" id="AmoebaDB:NfTy_059410"/>
<dbReference type="GeneID" id="68110389"/>
<reference evidence="4 5" key="1">
    <citation type="journal article" date="2019" name="Sci. Rep.">
        <title>Nanopore sequencing improves the draft genome of the human pathogenic amoeba Naegleria fowleri.</title>
        <authorList>
            <person name="Liechti N."/>
            <person name="Schurch N."/>
            <person name="Bruggmann R."/>
            <person name="Wittwer M."/>
        </authorList>
    </citation>
    <scope>NUCLEOTIDE SEQUENCE [LARGE SCALE GENOMIC DNA]</scope>
    <source>
        <strain evidence="4 5">ATCC 30894</strain>
    </source>
</reference>
<dbReference type="InterPro" id="IPR012340">
    <property type="entry name" value="NA-bd_OB-fold"/>
</dbReference>
<dbReference type="InterPro" id="IPR015187">
    <property type="entry name" value="BRCA2_OB_1"/>
</dbReference>
<dbReference type="InterPro" id="IPR036315">
    <property type="entry name" value="BRCA2_hlx_sf"/>
</dbReference>
<feature type="compositionally biased region" description="Polar residues" evidence="1">
    <location>
        <begin position="338"/>
        <end position="350"/>
    </location>
</feature>
<accession>A0A6A5BY26</accession>
<feature type="region of interest" description="Disordered" evidence="1">
    <location>
        <begin position="286"/>
        <end position="588"/>
    </location>
</feature>
<dbReference type="PANTHER" id="PTHR11289:SF0">
    <property type="entry name" value="BREAST CANCER TYPE 2 SUSCEPTIBILITY PROTEIN"/>
    <property type="match status" value="1"/>
</dbReference>
<dbReference type="SUPFAM" id="SSF50249">
    <property type="entry name" value="Nucleic acid-binding proteins"/>
    <property type="match status" value="2"/>
</dbReference>
<evidence type="ECO:0008006" key="6">
    <source>
        <dbReference type="Google" id="ProtNLM"/>
    </source>
</evidence>
<feature type="compositionally biased region" description="Low complexity" evidence="1">
    <location>
        <begin position="554"/>
        <end position="567"/>
    </location>
</feature>
<feature type="domain" description="BRCA2 OB1" evidence="2">
    <location>
        <begin position="734"/>
        <end position="848"/>
    </location>
</feature>
<dbReference type="VEuPathDB" id="AmoebaDB:FDP41_003171"/>
<dbReference type="Gene3D" id="2.40.50.140">
    <property type="entry name" value="Nucleic acid-binding proteins"/>
    <property type="match status" value="2"/>
</dbReference>
<organism evidence="4 5">
    <name type="scientific">Naegleria fowleri</name>
    <name type="common">Brain eating amoeba</name>
    <dbReference type="NCBI Taxonomy" id="5763"/>
    <lineage>
        <taxon>Eukaryota</taxon>
        <taxon>Discoba</taxon>
        <taxon>Heterolobosea</taxon>
        <taxon>Tetramitia</taxon>
        <taxon>Eutetramitia</taxon>
        <taxon>Vahlkampfiidae</taxon>
        <taxon>Naegleria</taxon>
    </lineage>
</organism>
<dbReference type="GO" id="GO:0000724">
    <property type="term" value="P:double-strand break repair via homologous recombination"/>
    <property type="evidence" value="ECO:0007669"/>
    <property type="project" value="InterPro"/>
</dbReference>
<dbReference type="OrthoDB" id="21095at2759"/>
<sequence>MSQSKDEDLFSKDMVMARVEDEKSNPASDEEELLLSLNSDDLKDESNENNNPIINNTQELLDGLNDNINEEESEKPNARKFSEYEENDDDFEIPDDLDLSPNSSDNPSKKIKLTNLCQDDDLELPSETFGFVNASTMKKAHSENFEDTKHNETNKPTETFGFVSASRSKNLHSTSNNGAQEMPPETFGFISASSSSNKTKSMSDINDEDNNERPPETFGFVSASSSNKLQSKLMNDNDERPPETFGFESALSSIRKPQETFGFVSAKSEEKPPETFGFQCTRSISTIRGGDTFDKPPETFGFVSAKTSNSLNSSSKMMDDKEESKINERPPETFGFVSASSSNKLQSKLMNDNDERPPETFGFQSASIHRPPETFGFQKANSEMLKHERPPTETFGFISASSSKEEEQLPAETFGFVRASASSSRRTFTDDSTRTHSWHDLKFPPPTEELISDASSSNHKPFKTPSKIISGKQSTPESSEPFATPVKGASSNNTTPKRSIKTPFASYLSNQKKETPTNRVLETTKKKQKKFKTPMKSEKLFEEATKRERERSSKSSSNKTTTKSDTTPICPPSWVPVKKSLEERKSENIKSKPRKIQLLGDCKQISIESLKTRYNLSQVVVSMNSTSSKNFKFDTTLHKISQEMLLAIQEENEGKPVTEVGTEQLQLLLHKFGAKKEVTKIEWVENHFRWIVWKLASMDRTFPNDSSFPFLTPEKVLGQLVYRYNVEYCMGKRSCLKQIAEKDVPPGHYIVLVVASLDICESSDTNSDSKIIELSDGWYSMKAKLDEPLTRYVEWKKIKEGQKLKIIGANFTENFEAAPPLELPGNACLKLSVNGVKKAKWDAMLGFQYRQKPFKTSFKSIQAEGGNIPYIRAIVKRVYPIKYFEKQNDGITIVRTKAAEDHAANIAEKEKERISSNLFQTYYDEEKRKRKGSKTTITTPIKRIYEGSTLYNLLQSTKDEMSFYAQLDENQRDILSSYQQQLESDIYTAVNNRISEFIANDPKLNREVSSMLSVKLGDCCPYLKNPETTLNDREIMLTLWKTDEDSELFQEGNILDIYNCRPSKQSANQVMKSITTVSFTKIEIFKSYKDLTEEEMSKYFYTPRRCFTMSEMKDPEKRNGNNEMDFVGILIHSKEIEQKERDYTLHVLFFVDNTCLENENKPTILQLTYIESAKRQFIWLLSENKVYFLSNIVFSEFDETNGRIKCHAKDHASISERANKFYFRQQAIEVNNFFKSNKNKILSLAEVVNQYNPREEFDFSTPRKMMIMEDETIEEDISCNIIINQDFRMHVTLLDTVYNTLESYSYPNQQTESNPVYRKAEDVYSYFVKLYIDVKDMSTAEYKTIKFTEDMFDKLIHALFYDDDTNNVEDLSEMDKNENIPSWMTLLVNEGKIEDTSEIEGNINSHSSSVFNSEKLIQTRLKLFSSGNVNSIQQICRCLLVGTKFVKTEEDLVDFTDNDVFKSLLCCTPLEWNVLMTHFTQTLCGSLLKFKLTSPEKEVIDVSCVLRGFNGLDDIMDDL</sequence>
<name>A0A6A5BY26_NAEFO</name>
<dbReference type="InterPro" id="IPR015525">
    <property type="entry name" value="BRCA2"/>
</dbReference>
<dbReference type="SUPFAM" id="SSF81872">
    <property type="entry name" value="BRCA2 helical domain"/>
    <property type="match status" value="1"/>
</dbReference>
<feature type="compositionally biased region" description="Basic and acidic residues" evidence="1">
    <location>
        <begin position="142"/>
        <end position="155"/>
    </location>
</feature>
<dbReference type="VEuPathDB" id="AmoebaDB:NF0030310"/>
<feature type="compositionally biased region" description="Basic and acidic residues" evidence="1">
    <location>
        <begin position="74"/>
        <end position="83"/>
    </location>
</feature>
<feature type="compositionally biased region" description="Basic and acidic residues" evidence="1">
    <location>
        <begin position="317"/>
        <end position="331"/>
    </location>
</feature>
<feature type="region of interest" description="Disordered" evidence="1">
    <location>
        <begin position="1"/>
        <end position="111"/>
    </location>
</feature>
<feature type="compositionally biased region" description="Polar residues" evidence="1">
    <location>
        <begin position="165"/>
        <end position="179"/>
    </location>
</feature>
<dbReference type="Proteomes" id="UP000444721">
    <property type="component" value="Unassembled WGS sequence"/>
</dbReference>
<feature type="compositionally biased region" description="Polar residues" evidence="1">
    <location>
        <begin position="222"/>
        <end position="234"/>
    </location>
</feature>
<evidence type="ECO:0000259" key="2">
    <source>
        <dbReference type="Pfam" id="PF09103"/>
    </source>
</evidence>
<feature type="compositionally biased region" description="Basic and acidic residues" evidence="1">
    <location>
        <begin position="579"/>
        <end position="588"/>
    </location>
</feature>
<comment type="caution">
    <text evidence="4">The sequence shown here is derived from an EMBL/GenBank/DDBJ whole genome shotgun (WGS) entry which is preliminary data.</text>
</comment>
<feature type="domain" description="Breast cancer type 2 susceptibility protein helical" evidence="3">
    <location>
        <begin position="576"/>
        <end position="727"/>
    </location>
</feature>
<evidence type="ECO:0000256" key="1">
    <source>
        <dbReference type="SAM" id="MobiDB-lite"/>
    </source>
</evidence>
<dbReference type="GO" id="GO:0006355">
    <property type="term" value="P:regulation of DNA-templated transcription"/>
    <property type="evidence" value="ECO:0007669"/>
    <property type="project" value="TreeGrafter"/>
</dbReference>
<feature type="compositionally biased region" description="Basic and acidic residues" evidence="1">
    <location>
        <begin position="427"/>
        <end position="442"/>
    </location>
</feature>
<feature type="compositionally biased region" description="Low complexity" evidence="1">
    <location>
        <begin position="191"/>
        <end position="203"/>
    </location>
</feature>
<proteinExistence type="predicted"/>
<dbReference type="InterPro" id="IPR015252">
    <property type="entry name" value="BRCA2_hlx"/>
</dbReference>
<gene>
    <name evidence="4" type="ORF">FDP41_003171</name>
</gene>